<proteinExistence type="predicted"/>
<comment type="caution">
    <text evidence="8">The sequence shown here is derived from an EMBL/GenBank/DDBJ whole genome shotgun (WGS) entry which is preliminary data.</text>
</comment>
<feature type="transmembrane region" description="Helical" evidence="6">
    <location>
        <begin position="262"/>
        <end position="284"/>
    </location>
</feature>
<organism evidence="8">
    <name type="scientific">marine sediment metagenome</name>
    <dbReference type="NCBI Taxonomy" id="412755"/>
    <lineage>
        <taxon>unclassified sequences</taxon>
        <taxon>metagenomes</taxon>
        <taxon>ecological metagenomes</taxon>
    </lineage>
</organism>
<keyword evidence="3 6" id="KW-0812">Transmembrane</keyword>
<evidence type="ECO:0000256" key="5">
    <source>
        <dbReference type="ARBA" id="ARBA00023136"/>
    </source>
</evidence>
<dbReference type="Pfam" id="PF02687">
    <property type="entry name" value="FtsX"/>
    <property type="match status" value="1"/>
</dbReference>
<feature type="domain" description="ABC3 transporter permease C-terminal" evidence="7">
    <location>
        <begin position="161"/>
        <end position="291"/>
    </location>
</feature>
<dbReference type="GO" id="GO:0098797">
    <property type="term" value="C:plasma membrane protein complex"/>
    <property type="evidence" value="ECO:0007669"/>
    <property type="project" value="TreeGrafter"/>
</dbReference>
<dbReference type="EMBL" id="LAZR01051773">
    <property type="protein sequence ID" value="KKK84446.1"/>
    <property type="molecule type" value="Genomic_DNA"/>
</dbReference>
<evidence type="ECO:0000256" key="6">
    <source>
        <dbReference type="SAM" id="Phobius"/>
    </source>
</evidence>
<feature type="transmembrane region" description="Helical" evidence="6">
    <location>
        <begin position="202"/>
        <end position="226"/>
    </location>
</feature>
<accession>A0A0F9BJ82</accession>
<keyword evidence="4 6" id="KW-1133">Transmembrane helix</keyword>
<feature type="non-terminal residue" evidence="8">
    <location>
        <position position="1"/>
    </location>
</feature>
<sequence length="298" mass="32723">TKGILVVGIDPVKELDLTHPDRKLVEGEYFSGASSNGVLVSSKLAGFLRLSVGDTLTLLSTGYHGASAAGIFPVIGIVKMPNPELNRRIVFLTLTTAQELYAAYNMLTSLVLNIEDTDQLVKIKKDLTALLDDEIYEIMDWKEMNPELVQQIQSDEYGGYIMLAMLYLIVGFGVLGTLIMMTTERRKEFGVMIAIGMQKKKLGLILSIEMLFMAIVGVAAGVIGSLPVIGYLVNNPIQIQGEGAELFESYGFDPIMPAEFDLTYFISQSVVVLVIFVLATIYPVRSVLKLNEIKALRS</sequence>
<evidence type="ECO:0000256" key="3">
    <source>
        <dbReference type="ARBA" id="ARBA00022692"/>
    </source>
</evidence>
<evidence type="ECO:0000256" key="4">
    <source>
        <dbReference type="ARBA" id="ARBA00022989"/>
    </source>
</evidence>
<feature type="transmembrane region" description="Helical" evidence="6">
    <location>
        <begin position="157"/>
        <end position="181"/>
    </location>
</feature>
<dbReference type="InterPro" id="IPR051447">
    <property type="entry name" value="Lipoprotein-release_system"/>
</dbReference>
<protein>
    <recommendedName>
        <fullName evidence="7">ABC3 transporter permease C-terminal domain-containing protein</fullName>
    </recommendedName>
</protein>
<name>A0A0F9BJ82_9ZZZZ</name>
<dbReference type="PANTHER" id="PTHR30489">
    <property type="entry name" value="LIPOPROTEIN-RELEASING SYSTEM TRANSMEMBRANE PROTEIN LOLE"/>
    <property type="match status" value="1"/>
</dbReference>
<reference evidence="8" key="1">
    <citation type="journal article" date="2015" name="Nature">
        <title>Complex archaea that bridge the gap between prokaryotes and eukaryotes.</title>
        <authorList>
            <person name="Spang A."/>
            <person name="Saw J.H."/>
            <person name="Jorgensen S.L."/>
            <person name="Zaremba-Niedzwiedzka K."/>
            <person name="Martijn J."/>
            <person name="Lind A.E."/>
            <person name="van Eijk R."/>
            <person name="Schleper C."/>
            <person name="Guy L."/>
            <person name="Ettema T.J."/>
        </authorList>
    </citation>
    <scope>NUCLEOTIDE SEQUENCE</scope>
</reference>
<dbReference type="InterPro" id="IPR003838">
    <property type="entry name" value="ABC3_permease_C"/>
</dbReference>
<dbReference type="PANTHER" id="PTHR30489:SF0">
    <property type="entry name" value="LIPOPROTEIN-RELEASING SYSTEM TRANSMEMBRANE PROTEIN LOLE"/>
    <property type="match status" value="1"/>
</dbReference>
<keyword evidence="2" id="KW-1003">Cell membrane</keyword>
<comment type="subcellular location">
    <subcellularLocation>
        <location evidence="1">Cell membrane</location>
        <topology evidence="1">Multi-pass membrane protein</topology>
    </subcellularLocation>
</comment>
<evidence type="ECO:0000313" key="8">
    <source>
        <dbReference type="EMBL" id="KKK84446.1"/>
    </source>
</evidence>
<keyword evidence="5 6" id="KW-0472">Membrane</keyword>
<dbReference type="GO" id="GO:0044874">
    <property type="term" value="P:lipoprotein localization to outer membrane"/>
    <property type="evidence" value="ECO:0007669"/>
    <property type="project" value="TreeGrafter"/>
</dbReference>
<dbReference type="AlphaFoldDB" id="A0A0F9BJ82"/>
<evidence type="ECO:0000259" key="7">
    <source>
        <dbReference type="Pfam" id="PF02687"/>
    </source>
</evidence>
<evidence type="ECO:0000256" key="1">
    <source>
        <dbReference type="ARBA" id="ARBA00004651"/>
    </source>
</evidence>
<gene>
    <name evidence="8" type="ORF">LCGC14_2783250</name>
</gene>
<evidence type="ECO:0000256" key="2">
    <source>
        <dbReference type="ARBA" id="ARBA00022475"/>
    </source>
</evidence>